<organism evidence="3 4">
    <name type="scientific">Phaeovulum vinaykumarii</name>
    <dbReference type="NCBI Taxonomy" id="407234"/>
    <lineage>
        <taxon>Bacteria</taxon>
        <taxon>Pseudomonadati</taxon>
        <taxon>Pseudomonadota</taxon>
        <taxon>Alphaproteobacteria</taxon>
        <taxon>Rhodobacterales</taxon>
        <taxon>Paracoccaceae</taxon>
        <taxon>Phaeovulum</taxon>
    </lineage>
</organism>
<proteinExistence type="predicted"/>
<keyword evidence="1" id="KW-0175">Coiled coil</keyword>
<evidence type="ECO:0000259" key="2">
    <source>
        <dbReference type="Pfam" id="PF03374"/>
    </source>
</evidence>
<keyword evidence="4" id="KW-1185">Reference proteome</keyword>
<evidence type="ECO:0000256" key="1">
    <source>
        <dbReference type="SAM" id="Coils"/>
    </source>
</evidence>
<dbReference type="OrthoDB" id="9808959at2"/>
<dbReference type="AlphaFoldDB" id="A0A1N7JZR8"/>
<dbReference type="STRING" id="407234.SAMN05421795_101484"/>
<dbReference type="EMBL" id="FTOM01000001">
    <property type="protein sequence ID" value="SIS54833.1"/>
    <property type="molecule type" value="Genomic_DNA"/>
</dbReference>
<name>A0A1N7JZR8_9RHOB</name>
<dbReference type="GO" id="GO:0003677">
    <property type="term" value="F:DNA binding"/>
    <property type="evidence" value="ECO:0007669"/>
    <property type="project" value="InterPro"/>
</dbReference>
<dbReference type="RefSeq" id="WP_076363296.1">
    <property type="nucleotide sequence ID" value="NZ_FTOM01000001.1"/>
</dbReference>
<reference evidence="4" key="1">
    <citation type="submission" date="2017-01" db="EMBL/GenBank/DDBJ databases">
        <authorList>
            <person name="Varghese N."/>
            <person name="Submissions S."/>
        </authorList>
    </citation>
    <scope>NUCLEOTIDE SEQUENCE [LARGE SCALE GENOMIC DNA]</scope>
    <source>
        <strain evidence="4">DSM 18714</strain>
    </source>
</reference>
<feature type="coiled-coil region" evidence="1">
    <location>
        <begin position="5"/>
        <end position="32"/>
    </location>
</feature>
<dbReference type="Pfam" id="PF03374">
    <property type="entry name" value="ANT"/>
    <property type="match status" value="1"/>
</dbReference>
<sequence length="141" mass="15927">MRGLLLTYTEKVIALEAEVDDMREDVEAHERLTKADGSLSITETAKTLSLRPKNLFQWLSQNGWIYKRPNGGTWLGYQTKCNQGLLEHKTTTVLRADGSEKITEQVRVTPKGLSKLAKIIHPTASLIAWPNRRQPRPYGPS</sequence>
<accession>A0A1N7JZR8</accession>
<dbReference type="Proteomes" id="UP000186098">
    <property type="component" value="Unassembled WGS sequence"/>
</dbReference>
<feature type="domain" description="Antirepressor protein C-terminal" evidence="2">
    <location>
        <begin position="16"/>
        <end position="120"/>
    </location>
</feature>
<evidence type="ECO:0000313" key="3">
    <source>
        <dbReference type="EMBL" id="SIS54833.1"/>
    </source>
</evidence>
<protein>
    <submittedName>
        <fullName evidence="3">Phage antirepressor protein YoqD, KilAC domain</fullName>
    </submittedName>
</protein>
<gene>
    <name evidence="3" type="ORF">SAMN05421795_101484</name>
</gene>
<dbReference type="InterPro" id="IPR005039">
    <property type="entry name" value="Ant_C"/>
</dbReference>
<evidence type="ECO:0000313" key="4">
    <source>
        <dbReference type="Proteomes" id="UP000186098"/>
    </source>
</evidence>